<feature type="chain" id="PRO_5011528816" evidence="3">
    <location>
        <begin position="25"/>
        <end position="205"/>
    </location>
</feature>
<keyword evidence="2" id="KW-0472">Membrane</keyword>
<gene>
    <name evidence="4" type="ORF">SAMN05421720_101579</name>
</gene>
<dbReference type="OrthoDB" id="8447011at2"/>
<protein>
    <submittedName>
        <fullName evidence="4">Nickel transport protein</fullName>
    </submittedName>
</protein>
<keyword evidence="2" id="KW-1133">Transmembrane helix</keyword>
<evidence type="ECO:0000313" key="5">
    <source>
        <dbReference type="Proteomes" id="UP000199412"/>
    </source>
</evidence>
<feature type="signal peptide" evidence="3">
    <location>
        <begin position="1"/>
        <end position="24"/>
    </location>
</feature>
<evidence type="ECO:0000313" key="4">
    <source>
        <dbReference type="EMBL" id="SDD80101.1"/>
    </source>
</evidence>
<proteinExistence type="predicted"/>
<keyword evidence="3" id="KW-0732">Signal</keyword>
<organism evidence="4 5">
    <name type="scientific">Rhodospira trueperi</name>
    <dbReference type="NCBI Taxonomy" id="69960"/>
    <lineage>
        <taxon>Bacteria</taxon>
        <taxon>Pseudomonadati</taxon>
        <taxon>Pseudomonadota</taxon>
        <taxon>Alphaproteobacteria</taxon>
        <taxon>Rhodospirillales</taxon>
        <taxon>Rhodospirillaceae</taxon>
        <taxon>Rhodospira</taxon>
    </lineage>
</organism>
<reference evidence="4 5" key="1">
    <citation type="submission" date="2016-10" db="EMBL/GenBank/DDBJ databases">
        <authorList>
            <person name="de Groot N.N."/>
        </authorList>
    </citation>
    <scope>NUCLEOTIDE SEQUENCE [LARGE SCALE GENOMIC DNA]</scope>
    <source>
        <strain evidence="4 5">ATCC 700224</strain>
    </source>
</reference>
<dbReference type="Proteomes" id="UP000199412">
    <property type="component" value="Unassembled WGS sequence"/>
</dbReference>
<dbReference type="AlphaFoldDB" id="A0A1G6XQ55"/>
<dbReference type="RefSeq" id="WP_092781718.1">
    <property type="nucleotide sequence ID" value="NZ_FNAP01000001.1"/>
</dbReference>
<feature type="region of interest" description="Disordered" evidence="1">
    <location>
        <begin position="112"/>
        <end position="141"/>
    </location>
</feature>
<dbReference type="EMBL" id="FNAP01000001">
    <property type="protein sequence ID" value="SDD80101.1"/>
    <property type="molecule type" value="Genomic_DNA"/>
</dbReference>
<dbReference type="STRING" id="69960.SAMN05421720_101579"/>
<feature type="transmembrane region" description="Helical" evidence="2">
    <location>
        <begin position="176"/>
        <end position="195"/>
    </location>
</feature>
<name>A0A1G6XQ55_9PROT</name>
<evidence type="ECO:0000256" key="2">
    <source>
        <dbReference type="SAM" id="Phobius"/>
    </source>
</evidence>
<accession>A0A1G6XQ55</accession>
<evidence type="ECO:0000256" key="1">
    <source>
        <dbReference type="SAM" id="MobiDB-lite"/>
    </source>
</evidence>
<keyword evidence="5" id="KW-1185">Reference proteome</keyword>
<keyword evidence="2" id="KW-0812">Transmembrane</keyword>
<sequence>MKRIVPFAGAVVMLLVIGAGPALAHKVLAGAYPAGDVIEGEVGFSNGDMAADTLVEVFDEDGTKMGEARTDADGYFTYTPTQQVTHVFKADLGAGHVATFTLDASDVPAVAGAAAPDSGTGPEPAASAAAATPEAAAPAAMPADLTDQIAEAVRNEVRPLRREIAAYKEKHDLQTVLGGIGYIIGLFGLAFFLMARRQTRGQAAE</sequence>
<evidence type="ECO:0000256" key="3">
    <source>
        <dbReference type="SAM" id="SignalP"/>
    </source>
</evidence>